<dbReference type="Gene3D" id="1.25.40.10">
    <property type="entry name" value="Tetratricopeptide repeat domain"/>
    <property type="match status" value="1"/>
</dbReference>
<evidence type="ECO:0000313" key="2">
    <source>
        <dbReference type="Proteomes" id="UP001597344"/>
    </source>
</evidence>
<accession>A0ABW5AXG2</accession>
<gene>
    <name evidence="1" type="ORF">ACFSJT_12880</name>
</gene>
<dbReference type="RefSeq" id="WP_378320694.1">
    <property type="nucleotide sequence ID" value="NZ_JBHUHY010000013.1"/>
</dbReference>
<name>A0ABW5AXG2_9FLAO</name>
<dbReference type="Pfam" id="PF13174">
    <property type="entry name" value="TPR_6"/>
    <property type="match status" value="1"/>
</dbReference>
<keyword evidence="2" id="KW-1185">Reference proteome</keyword>
<dbReference type="InterPro" id="IPR011990">
    <property type="entry name" value="TPR-like_helical_dom_sf"/>
</dbReference>
<organism evidence="1 2">
    <name type="scientific">Aquimarina celericrescens</name>
    <dbReference type="NCBI Taxonomy" id="1964542"/>
    <lineage>
        <taxon>Bacteria</taxon>
        <taxon>Pseudomonadati</taxon>
        <taxon>Bacteroidota</taxon>
        <taxon>Flavobacteriia</taxon>
        <taxon>Flavobacteriales</taxon>
        <taxon>Flavobacteriaceae</taxon>
        <taxon>Aquimarina</taxon>
    </lineage>
</organism>
<dbReference type="InterPro" id="IPR019734">
    <property type="entry name" value="TPR_rpt"/>
</dbReference>
<dbReference type="Proteomes" id="UP001597344">
    <property type="component" value="Unassembled WGS sequence"/>
</dbReference>
<comment type="caution">
    <text evidence="1">The sequence shown here is derived from an EMBL/GenBank/DDBJ whole genome shotgun (WGS) entry which is preliminary data.</text>
</comment>
<dbReference type="SUPFAM" id="SSF48452">
    <property type="entry name" value="TPR-like"/>
    <property type="match status" value="1"/>
</dbReference>
<dbReference type="EMBL" id="JBHUHY010000013">
    <property type="protein sequence ID" value="MFD2187689.1"/>
    <property type="molecule type" value="Genomic_DNA"/>
</dbReference>
<dbReference type="Pfam" id="PF13181">
    <property type="entry name" value="TPR_8"/>
    <property type="match status" value="1"/>
</dbReference>
<reference evidence="2" key="1">
    <citation type="journal article" date="2019" name="Int. J. Syst. Evol. Microbiol.">
        <title>The Global Catalogue of Microorganisms (GCM) 10K type strain sequencing project: providing services to taxonomists for standard genome sequencing and annotation.</title>
        <authorList>
            <consortium name="The Broad Institute Genomics Platform"/>
            <consortium name="The Broad Institute Genome Sequencing Center for Infectious Disease"/>
            <person name="Wu L."/>
            <person name="Ma J."/>
        </authorList>
    </citation>
    <scope>NUCLEOTIDE SEQUENCE [LARGE SCALE GENOMIC DNA]</scope>
    <source>
        <strain evidence="2">DT92</strain>
    </source>
</reference>
<evidence type="ECO:0000313" key="1">
    <source>
        <dbReference type="EMBL" id="MFD2187689.1"/>
    </source>
</evidence>
<protein>
    <submittedName>
        <fullName evidence="1">Tetratricopeptide repeat protein</fullName>
    </submittedName>
</protein>
<proteinExistence type="predicted"/>
<sequence length="302" mass="35420">MFYLNKGASYGIYGNFKKAIDNYLEVIKWSTKQKNDRLLNIAIHNIGSLKKRLGKYKEAKVLFKRCMSQSIDKDKMTRGDTLRYLGNMHDLIHTYRLSNQIDSMSIFNKQGLVFSKKEEIKCLFELNDLILKYYKGEYSVIITQADTIVLEMLKPKNRYFLWKSDLINAYLYQGKSYEALSDTENAIKYYKKIDSIVHVSNYVVPETRWVYKRLIQHHKSLGDRDQQLVYIDKLLRSDSILYSNHKYVSDKLIKEYDTPNLLKEKERLIASLEGDKKRSSGNVLVLSLFLLVNMGGCWVLLL</sequence>